<sequence>MNFEQVYSEAIPLADLLVRSAGRFPDRVALVVAEESLTYTELLARSAEVARGLASLGVGRGDNVGVLAPNSQEFAEAVFGIALLGAVVVPLNVRHRSSELGYVIDHAELKAIVTTDRMASRTDLRQVLRDAIPGLDAAPGIGPLLIPSAPHLRHIVVLGGKSTPGFVGDEEFRRAAAAVRDAVVETLRHRVRVRDCAMILYTSGTTAHPKGCMITHEAVTRAPVGRTNAAIPRPWRGDPEVVWCPAPFFHIAAFQGLIWCLAQGGTMLTDVHLDGERAFRSVRDWHATSLWPMFMAPQTALMEAPGFHPEELPHVRSIVTVGAPNEFTALQEAFPQALLINGSGMTEMTGHFCLTSPSDSLEIRATTSGRPVAGAEVRIVDSETNEDLPDGELGELLVRGYSMMSGYYRDPERTAEAIDHDGWLHTGDLFRRLASGHLRFEGRLKDMLKVGGENVPAIEVESFLKRHPSVLNAEVVGRPDARLDEVPVAFVELRPGTQVSEEELVQFCVGRLASFKIPRAVYFKAADEWPMSATKVNKVALRREVLALVTDMSYTTTGRG</sequence>
<dbReference type="InterPro" id="IPR045851">
    <property type="entry name" value="AMP-bd_C_sf"/>
</dbReference>
<feature type="domain" description="AMP-dependent synthetase/ligase" evidence="3">
    <location>
        <begin position="19"/>
        <end position="408"/>
    </location>
</feature>
<dbReference type="Gene3D" id="3.30.300.30">
    <property type="match status" value="1"/>
</dbReference>
<dbReference type="SUPFAM" id="SSF56801">
    <property type="entry name" value="Acetyl-CoA synthetase-like"/>
    <property type="match status" value="1"/>
</dbReference>
<protein>
    <submittedName>
        <fullName evidence="5">Class I adenylate-forming enzyme family protein</fullName>
    </submittedName>
</protein>
<evidence type="ECO:0000313" key="6">
    <source>
        <dbReference type="Proteomes" id="UP001458415"/>
    </source>
</evidence>
<feature type="domain" description="AMP-binding enzyme C-terminal" evidence="4">
    <location>
        <begin position="459"/>
        <end position="524"/>
    </location>
</feature>
<dbReference type="PANTHER" id="PTHR43201:SF5">
    <property type="entry name" value="MEDIUM-CHAIN ACYL-COA LIGASE ACSF2, MITOCHONDRIAL"/>
    <property type="match status" value="1"/>
</dbReference>
<dbReference type="InterPro" id="IPR000873">
    <property type="entry name" value="AMP-dep_synth/lig_dom"/>
</dbReference>
<accession>A0ABV1VUR0</accession>
<comment type="caution">
    <text evidence="5">The sequence shown here is derived from an EMBL/GenBank/DDBJ whole genome shotgun (WGS) entry which is preliminary data.</text>
</comment>
<evidence type="ECO:0000256" key="1">
    <source>
        <dbReference type="ARBA" id="ARBA00006432"/>
    </source>
</evidence>
<gene>
    <name evidence="5" type="ORF">ABT317_01000</name>
</gene>
<evidence type="ECO:0000313" key="5">
    <source>
        <dbReference type="EMBL" id="MER6975672.1"/>
    </source>
</evidence>
<dbReference type="EMBL" id="JBEPCU010000005">
    <property type="protein sequence ID" value="MER6975672.1"/>
    <property type="molecule type" value="Genomic_DNA"/>
</dbReference>
<dbReference type="Pfam" id="PF13193">
    <property type="entry name" value="AMP-binding_C"/>
    <property type="match status" value="1"/>
</dbReference>
<evidence type="ECO:0000259" key="4">
    <source>
        <dbReference type="Pfam" id="PF13193"/>
    </source>
</evidence>
<dbReference type="Proteomes" id="UP001458415">
    <property type="component" value="Unassembled WGS sequence"/>
</dbReference>
<dbReference type="RefSeq" id="WP_208640559.1">
    <property type="nucleotide sequence ID" value="NZ_MUBM01000030.1"/>
</dbReference>
<keyword evidence="6" id="KW-1185">Reference proteome</keyword>
<name>A0ABV1VUR0_9ACTN</name>
<comment type="similarity">
    <text evidence="1">Belongs to the ATP-dependent AMP-binding enzyme family.</text>
</comment>
<dbReference type="PANTHER" id="PTHR43201">
    <property type="entry name" value="ACYL-COA SYNTHETASE"/>
    <property type="match status" value="1"/>
</dbReference>
<keyword evidence="2" id="KW-0436">Ligase</keyword>
<proteinExistence type="inferred from homology"/>
<dbReference type="Pfam" id="PF00501">
    <property type="entry name" value="AMP-binding"/>
    <property type="match status" value="1"/>
</dbReference>
<evidence type="ECO:0000256" key="2">
    <source>
        <dbReference type="ARBA" id="ARBA00022598"/>
    </source>
</evidence>
<organism evidence="5 6">
    <name type="scientific">Streptomyces carpinensis</name>
    <dbReference type="NCBI Taxonomy" id="66369"/>
    <lineage>
        <taxon>Bacteria</taxon>
        <taxon>Bacillati</taxon>
        <taxon>Actinomycetota</taxon>
        <taxon>Actinomycetes</taxon>
        <taxon>Kitasatosporales</taxon>
        <taxon>Streptomycetaceae</taxon>
        <taxon>Streptomyces</taxon>
    </lineage>
</organism>
<evidence type="ECO:0000259" key="3">
    <source>
        <dbReference type="Pfam" id="PF00501"/>
    </source>
</evidence>
<dbReference type="InterPro" id="IPR042099">
    <property type="entry name" value="ANL_N_sf"/>
</dbReference>
<reference evidence="5 6" key="1">
    <citation type="submission" date="2024-06" db="EMBL/GenBank/DDBJ databases">
        <title>The Natural Products Discovery Center: Release of the First 8490 Sequenced Strains for Exploring Actinobacteria Biosynthetic Diversity.</title>
        <authorList>
            <person name="Kalkreuter E."/>
            <person name="Kautsar S.A."/>
            <person name="Yang D."/>
            <person name="Bader C.D."/>
            <person name="Teijaro C.N."/>
            <person name="Fluegel L."/>
            <person name="Davis C.M."/>
            <person name="Simpson J.R."/>
            <person name="Lauterbach L."/>
            <person name="Steele A.D."/>
            <person name="Gui C."/>
            <person name="Meng S."/>
            <person name="Li G."/>
            <person name="Viehrig K."/>
            <person name="Ye F."/>
            <person name="Su P."/>
            <person name="Kiefer A.F."/>
            <person name="Nichols A."/>
            <person name="Cepeda A.J."/>
            <person name="Yan W."/>
            <person name="Fan B."/>
            <person name="Jiang Y."/>
            <person name="Adhikari A."/>
            <person name="Zheng C.-J."/>
            <person name="Schuster L."/>
            <person name="Cowan T.M."/>
            <person name="Smanski M.J."/>
            <person name="Chevrette M.G."/>
            <person name="De Carvalho L.P.S."/>
            <person name="Shen B."/>
        </authorList>
    </citation>
    <scope>NUCLEOTIDE SEQUENCE [LARGE SCALE GENOMIC DNA]</scope>
    <source>
        <strain evidence="5 6">NPDC000634</strain>
    </source>
</reference>
<dbReference type="Gene3D" id="3.40.50.12780">
    <property type="entry name" value="N-terminal domain of ligase-like"/>
    <property type="match status" value="1"/>
</dbReference>
<dbReference type="InterPro" id="IPR025110">
    <property type="entry name" value="AMP-bd_C"/>
</dbReference>